<reference evidence="3" key="1">
    <citation type="submission" date="2022-06" db="EMBL/GenBank/DDBJ databases">
        <title>Genome sequence of Phormidium yuhuli AB48 isolated from an industrial photobioreactor environment.</title>
        <authorList>
            <person name="Qiu Y."/>
            <person name="Noonan A.J.C."/>
            <person name="Dofher K."/>
            <person name="Koch M."/>
            <person name="Kieft B."/>
            <person name="Lin X."/>
            <person name="Ziels R.M."/>
            <person name="Hallam S.J."/>
        </authorList>
    </citation>
    <scope>NUCLEOTIDE SEQUENCE</scope>
    <source>
        <strain evidence="3">AB48</strain>
    </source>
</reference>
<dbReference type="RefSeq" id="WP_252664983.1">
    <property type="nucleotide sequence ID" value="NZ_CP098611.1"/>
</dbReference>
<dbReference type="InterPro" id="IPR018677">
    <property type="entry name" value="DUF2157"/>
</dbReference>
<feature type="transmembrane region" description="Helical" evidence="1">
    <location>
        <begin position="187"/>
        <end position="209"/>
    </location>
</feature>
<keyword evidence="1" id="KW-1133">Transmembrane helix</keyword>
<evidence type="ECO:0000313" key="4">
    <source>
        <dbReference type="Proteomes" id="UP001056708"/>
    </source>
</evidence>
<feature type="transmembrane region" description="Helical" evidence="1">
    <location>
        <begin position="346"/>
        <end position="363"/>
    </location>
</feature>
<feature type="transmembrane region" description="Helical" evidence="1">
    <location>
        <begin position="400"/>
        <end position="416"/>
    </location>
</feature>
<proteinExistence type="predicted"/>
<keyword evidence="4" id="KW-1185">Reference proteome</keyword>
<dbReference type="Pfam" id="PF09925">
    <property type="entry name" value="DUF2157"/>
    <property type="match status" value="1"/>
</dbReference>
<name>A0ABY5AVA0_9CYAN</name>
<organism evidence="3 4">
    <name type="scientific">Phormidium yuhuli AB48</name>
    <dbReference type="NCBI Taxonomy" id="2940671"/>
    <lineage>
        <taxon>Bacteria</taxon>
        <taxon>Bacillati</taxon>
        <taxon>Cyanobacteriota</taxon>
        <taxon>Cyanophyceae</taxon>
        <taxon>Oscillatoriophycideae</taxon>
        <taxon>Oscillatoriales</taxon>
        <taxon>Oscillatoriaceae</taxon>
        <taxon>Phormidium</taxon>
        <taxon>Phormidium yuhuli</taxon>
    </lineage>
</organism>
<sequence>MTSEKFRRQLRQESEVWWREGLIDAKFYETLATRYEFRDIEVNARSRFTTILISLGGILLGLGVITFVAANWTVWSRELKVILLMATFLAINVIGFYLWRSPVEKGTKKLGAALLLMGGLTLGANISLVSQMFHQSGEIYELFLVWGLAVWLMALSLAMPALSIFSVLLLGFGYLRGVFDTVTAQDLTIFHLGIIHMPLLTLALILPLAHRSRSNLTFSLGGLLFSLSFFFNLMAIGSWRSETAIVLPAALLWAYSVQSQKKWFQPSFQSIARKIALIWLALVFYVLSFNGWASVSIPEEMFRLSLGSHLLVDLLICSTLTIWLWLKLARQGSQFSLLQERSLNTGVILGMLLLTVGSLYTHLNVTPLVVLGPLLFNILFFVLSIAAIRDGLALGSRRSFWSGMILLIIGIMTRTLEYDTALMTKAVVFSACGVGVILAGLWFERNIHHQTSRSHPQLQEHNS</sequence>
<protein>
    <submittedName>
        <fullName evidence="3">DUF2157 domain-containing protein</fullName>
    </submittedName>
</protein>
<evidence type="ECO:0000256" key="1">
    <source>
        <dbReference type="SAM" id="Phobius"/>
    </source>
</evidence>
<dbReference type="EMBL" id="CP098611">
    <property type="protein sequence ID" value="USR92806.1"/>
    <property type="molecule type" value="Genomic_DNA"/>
</dbReference>
<feature type="transmembrane region" description="Helical" evidence="1">
    <location>
        <begin position="48"/>
        <end position="75"/>
    </location>
</feature>
<evidence type="ECO:0000313" key="3">
    <source>
        <dbReference type="EMBL" id="USR92806.1"/>
    </source>
</evidence>
<feature type="transmembrane region" description="Helical" evidence="1">
    <location>
        <begin position="307"/>
        <end position="326"/>
    </location>
</feature>
<gene>
    <name evidence="3" type="ORF">NEA10_08870</name>
</gene>
<feature type="transmembrane region" description="Helical" evidence="1">
    <location>
        <begin position="422"/>
        <end position="443"/>
    </location>
</feature>
<keyword evidence="1" id="KW-0472">Membrane</keyword>
<dbReference type="Proteomes" id="UP001056708">
    <property type="component" value="Chromosome"/>
</dbReference>
<feature type="transmembrane region" description="Helical" evidence="1">
    <location>
        <begin position="81"/>
        <end position="99"/>
    </location>
</feature>
<accession>A0ABY5AVA0</accession>
<evidence type="ECO:0000259" key="2">
    <source>
        <dbReference type="Pfam" id="PF09925"/>
    </source>
</evidence>
<keyword evidence="1" id="KW-0812">Transmembrane</keyword>
<feature type="transmembrane region" description="Helical" evidence="1">
    <location>
        <begin position="276"/>
        <end position="295"/>
    </location>
</feature>
<feature type="domain" description="DUF2157" evidence="2">
    <location>
        <begin position="17"/>
        <end position="159"/>
    </location>
</feature>
<feature type="transmembrane region" description="Helical" evidence="1">
    <location>
        <begin position="111"/>
        <end position="133"/>
    </location>
</feature>
<feature type="transmembrane region" description="Helical" evidence="1">
    <location>
        <begin position="369"/>
        <end position="388"/>
    </location>
</feature>
<feature type="transmembrane region" description="Helical" evidence="1">
    <location>
        <begin position="145"/>
        <end position="175"/>
    </location>
</feature>